<evidence type="ECO:0000256" key="1">
    <source>
        <dbReference type="SAM" id="SignalP"/>
    </source>
</evidence>
<dbReference type="PROSITE" id="PS50206">
    <property type="entry name" value="RHODANESE_3"/>
    <property type="match status" value="1"/>
</dbReference>
<dbReference type="InterPro" id="IPR036873">
    <property type="entry name" value="Rhodanese-like_dom_sf"/>
</dbReference>
<dbReference type="OrthoDB" id="9776795at2"/>
<evidence type="ECO:0000259" key="2">
    <source>
        <dbReference type="PROSITE" id="PS50206"/>
    </source>
</evidence>
<evidence type="ECO:0000313" key="4">
    <source>
        <dbReference type="Proteomes" id="UP000324298"/>
    </source>
</evidence>
<dbReference type="PANTHER" id="PTHR43031:SF7">
    <property type="entry name" value="NITRIC OXIDE REDUCTASE FLRD-NAD(+) REDUCTASE"/>
    <property type="match status" value="1"/>
</dbReference>
<dbReference type="SMART" id="SM00450">
    <property type="entry name" value="RHOD"/>
    <property type="match status" value="1"/>
</dbReference>
<comment type="caution">
    <text evidence="3">The sequence shown here is derived from an EMBL/GenBank/DDBJ whole genome shotgun (WGS) entry which is preliminary data.</text>
</comment>
<dbReference type="InterPro" id="IPR050229">
    <property type="entry name" value="GlpE_sulfurtransferase"/>
</dbReference>
<gene>
    <name evidence="3" type="ORF">ET418_06310</name>
</gene>
<name>A0A5A9XMF2_9BACT</name>
<accession>A0A5A9XMF2</accession>
<feature type="signal peptide" evidence="1">
    <location>
        <begin position="1"/>
        <end position="24"/>
    </location>
</feature>
<keyword evidence="1" id="KW-0732">Signal</keyword>
<keyword evidence="4" id="KW-1185">Reference proteome</keyword>
<dbReference type="EMBL" id="SRSD01000003">
    <property type="protein sequence ID" value="KAA0893418.1"/>
    <property type="molecule type" value="Genomic_DNA"/>
</dbReference>
<dbReference type="AlphaFoldDB" id="A0A5A9XMF2"/>
<dbReference type="RefSeq" id="WP_149306733.1">
    <property type="nucleotide sequence ID" value="NZ_SRSD01000003.1"/>
</dbReference>
<dbReference type="SUPFAM" id="SSF52821">
    <property type="entry name" value="Rhodanese/Cell cycle control phosphatase"/>
    <property type="match status" value="1"/>
</dbReference>
<dbReference type="Pfam" id="PF00581">
    <property type="entry name" value="Rhodanese"/>
    <property type="match status" value="1"/>
</dbReference>
<dbReference type="PANTHER" id="PTHR43031">
    <property type="entry name" value="FAD-DEPENDENT OXIDOREDUCTASE"/>
    <property type="match status" value="1"/>
</dbReference>
<feature type="domain" description="Rhodanese" evidence="2">
    <location>
        <begin position="25"/>
        <end position="115"/>
    </location>
</feature>
<dbReference type="CDD" id="cd00158">
    <property type="entry name" value="RHOD"/>
    <property type="match status" value="1"/>
</dbReference>
<evidence type="ECO:0000313" key="3">
    <source>
        <dbReference type="EMBL" id="KAA0893418.1"/>
    </source>
</evidence>
<protein>
    <submittedName>
        <fullName evidence="3">Rhodanese-like domain-containing protein</fullName>
    </submittedName>
</protein>
<feature type="chain" id="PRO_5023137057" evidence="1">
    <location>
        <begin position="25"/>
        <end position="115"/>
    </location>
</feature>
<reference evidence="3 4" key="1">
    <citation type="submission" date="2019-04" db="EMBL/GenBank/DDBJ databases">
        <title>Geobacter ruber sp. nov., ferric-reducing bacteria isolated from paddy soil.</title>
        <authorList>
            <person name="Xu Z."/>
            <person name="Masuda Y."/>
            <person name="Itoh H."/>
            <person name="Senoo K."/>
        </authorList>
    </citation>
    <scope>NUCLEOTIDE SEQUENCE [LARGE SCALE GENOMIC DNA]</scope>
    <source>
        <strain evidence="3 4">Red88</strain>
    </source>
</reference>
<dbReference type="Proteomes" id="UP000324298">
    <property type="component" value="Unassembled WGS sequence"/>
</dbReference>
<sequence>MKMAKTMFLYLAFVLAFYVATAFGAGKESVVIDVRTEAEWNTGHVEGARLIPHERIGKDIGTVTGDKRTRIYLYCRTGRRTALAFDVLKKAGYEDIINLGTVENAAKELGRPIVK</sequence>
<proteinExistence type="predicted"/>
<organism evidence="3 4">
    <name type="scientific">Oryzomonas rubra</name>
    <dbReference type="NCBI Taxonomy" id="2509454"/>
    <lineage>
        <taxon>Bacteria</taxon>
        <taxon>Pseudomonadati</taxon>
        <taxon>Thermodesulfobacteriota</taxon>
        <taxon>Desulfuromonadia</taxon>
        <taxon>Geobacterales</taxon>
        <taxon>Geobacteraceae</taxon>
        <taxon>Oryzomonas</taxon>
    </lineage>
</organism>
<dbReference type="Gene3D" id="3.40.250.10">
    <property type="entry name" value="Rhodanese-like domain"/>
    <property type="match status" value="1"/>
</dbReference>
<dbReference type="InterPro" id="IPR001763">
    <property type="entry name" value="Rhodanese-like_dom"/>
</dbReference>